<dbReference type="InterPro" id="IPR051678">
    <property type="entry name" value="AGP_Transferase"/>
</dbReference>
<name>A0A8H4REY4_9HELO</name>
<dbReference type="SUPFAM" id="SSF56112">
    <property type="entry name" value="Protein kinase-like (PK-like)"/>
    <property type="match status" value="1"/>
</dbReference>
<dbReference type="AlphaFoldDB" id="A0A8H4REY4"/>
<dbReference type="Pfam" id="PF01636">
    <property type="entry name" value="APH"/>
    <property type="match status" value="1"/>
</dbReference>
<comment type="caution">
    <text evidence="2">The sequence shown here is derived from an EMBL/GenBank/DDBJ whole genome shotgun (WGS) entry which is preliminary data.</text>
</comment>
<dbReference type="Gene3D" id="3.90.1200.10">
    <property type="match status" value="1"/>
</dbReference>
<sequence length="435" mass="49768">MPSHYIEFDKDLRKRTGHHDLPAFRNKVRGYAVELVQSYAGHGFTCTILETVTGGFHICVILDVVADREAKKWVLRVPIPWEHAEDLFNEKFQKEIAQMKHISANTKWPIPRIIAFGFWEGLHPGGDRFMLEEHMPGTAVGDISRLSDAQRNMFYSSLSDLLLELWKLPFPRIGSIGLDDTGEPDASNLTRPLVLEFNNLELDGTSISAIIPPNKNFETPSEYFLALADLHMEHLLQQRNSIESEEEVEIKFINRFAFRDAISTFTNSDWDVCVLIPGDLSPENILIDDDGRVTAILDLEWTSVRPVQCIGPPVWLTGDRCGDVIVRDKDKLKKFQVEYDRFVEVFKRQENLFLQAGNRSPFQDSDMRLSRIMEAGLSTGNYWFTEAAESFYGFDGLIPQIITHQNNSRDSHLLAMARWVGNRKLKDLRDDLGKP</sequence>
<organism evidence="2 3">
    <name type="scientific">Cudoniella acicularis</name>
    <dbReference type="NCBI Taxonomy" id="354080"/>
    <lineage>
        <taxon>Eukaryota</taxon>
        <taxon>Fungi</taxon>
        <taxon>Dikarya</taxon>
        <taxon>Ascomycota</taxon>
        <taxon>Pezizomycotina</taxon>
        <taxon>Leotiomycetes</taxon>
        <taxon>Helotiales</taxon>
        <taxon>Tricladiaceae</taxon>
        <taxon>Cudoniella</taxon>
    </lineage>
</organism>
<dbReference type="Proteomes" id="UP000566819">
    <property type="component" value="Unassembled WGS sequence"/>
</dbReference>
<dbReference type="PANTHER" id="PTHR21310:SF37">
    <property type="entry name" value="AMINOGLYCOSIDE PHOSPHOTRANSFERASE DOMAIN-CONTAINING PROTEIN"/>
    <property type="match status" value="1"/>
</dbReference>
<dbReference type="EMBL" id="JAAMPI010000968">
    <property type="protein sequence ID" value="KAF4627444.1"/>
    <property type="molecule type" value="Genomic_DNA"/>
</dbReference>
<dbReference type="InterPro" id="IPR002575">
    <property type="entry name" value="Aminoglycoside_PTrfase"/>
</dbReference>
<proteinExistence type="predicted"/>
<dbReference type="OrthoDB" id="3473881at2759"/>
<protein>
    <recommendedName>
        <fullName evidence="1">Aminoglycoside phosphotransferase domain-containing protein</fullName>
    </recommendedName>
</protein>
<evidence type="ECO:0000259" key="1">
    <source>
        <dbReference type="Pfam" id="PF01636"/>
    </source>
</evidence>
<evidence type="ECO:0000313" key="2">
    <source>
        <dbReference type="EMBL" id="KAF4627444.1"/>
    </source>
</evidence>
<reference evidence="2 3" key="1">
    <citation type="submission" date="2020-03" db="EMBL/GenBank/DDBJ databases">
        <title>Draft Genome Sequence of Cudoniella acicularis.</title>
        <authorList>
            <person name="Buettner E."/>
            <person name="Kellner H."/>
        </authorList>
    </citation>
    <scope>NUCLEOTIDE SEQUENCE [LARGE SCALE GENOMIC DNA]</scope>
    <source>
        <strain evidence="2 3">DSM 108380</strain>
    </source>
</reference>
<dbReference type="PANTHER" id="PTHR21310">
    <property type="entry name" value="AMINOGLYCOSIDE PHOSPHOTRANSFERASE-RELATED-RELATED"/>
    <property type="match status" value="1"/>
</dbReference>
<keyword evidence="3" id="KW-1185">Reference proteome</keyword>
<evidence type="ECO:0000313" key="3">
    <source>
        <dbReference type="Proteomes" id="UP000566819"/>
    </source>
</evidence>
<feature type="domain" description="Aminoglycoside phosphotransferase" evidence="1">
    <location>
        <begin position="71"/>
        <end position="303"/>
    </location>
</feature>
<dbReference type="InterPro" id="IPR011009">
    <property type="entry name" value="Kinase-like_dom_sf"/>
</dbReference>
<accession>A0A8H4REY4</accession>
<gene>
    <name evidence="2" type="ORF">G7Y89_g10713</name>
</gene>